<organism evidence="2 3">
    <name type="scientific">Aspergillus heteromorphus CBS 117.55</name>
    <dbReference type="NCBI Taxonomy" id="1448321"/>
    <lineage>
        <taxon>Eukaryota</taxon>
        <taxon>Fungi</taxon>
        <taxon>Dikarya</taxon>
        <taxon>Ascomycota</taxon>
        <taxon>Pezizomycotina</taxon>
        <taxon>Eurotiomycetes</taxon>
        <taxon>Eurotiomycetidae</taxon>
        <taxon>Eurotiales</taxon>
        <taxon>Aspergillaceae</taxon>
        <taxon>Aspergillus</taxon>
        <taxon>Aspergillus subgen. Circumdati</taxon>
    </lineage>
</organism>
<dbReference type="Pfam" id="PF01636">
    <property type="entry name" value="APH"/>
    <property type="match status" value="1"/>
</dbReference>
<dbReference type="Gene3D" id="3.90.1200.10">
    <property type="match status" value="1"/>
</dbReference>
<proteinExistence type="predicted"/>
<dbReference type="PANTHER" id="PTHR36091">
    <property type="entry name" value="ALTERED INHERITANCE OF MITOCHONDRIA PROTEIN 9, MITOCHONDRIAL"/>
    <property type="match status" value="1"/>
</dbReference>
<reference evidence="2 3" key="1">
    <citation type="submission" date="2016-12" db="EMBL/GenBank/DDBJ databases">
        <title>The genomes of Aspergillus section Nigri reveals drivers in fungal speciation.</title>
        <authorList>
            <consortium name="DOE Joint Genome Institute"/>
            <person name="Vesth T.C."/>
            <person name="Nybo J."/>
            <person name="Theobald S."/>
            <person name="Brandl J."/>
            <person name="Frisvad J.C."/>
            <person name="Nielsen K.F."/>
            <person name="Lyhne E.K."/>
            <person name="Kogle M.E."/>
            <person name="Kuo A."/>
            <person name="Riley R."/>
            <person name="Clum A."/>
            <person name="Nolan M."/>
            <person name="Lipzen A."/>
            <person name="Salamov A."/>
            <person name="Henrissat B."/>
            <person name="Wiebenga A."/>
            <person name="De Vries R.P."/>
            <person name="Grigoriev I.V."/>
            <person name="Mortensen U.H."/>
            <person name="Andersen M.R."/>
            <person name="Baker S.E."/>
        </authorList>
    </citation>
    <scope>NUCLEOTIDE SEQUENCE [LARGE SCALE GENOMIC DNA]</scope>
    <source>
        <strain evidence="2 3">CBS 117.55</strain>
    </source>
</reference>
<dbReference type="GO" id="GO:0016740">
    <property type="term" value="F:transferase activity"/>
    <property type="evidence" value="ECO:0007669"/>
    <property type="project" value="UniProtKB-KW"/>
</dbReference>
<dbReference type="GeneID" id="37069811"/>
<dbReference type="InterPro" id="IPR051035">
    <property type="entry name" value="Mito_inheritance_9"/>
</dbReference>
<dbReference type="Proteomes" id="UP000247233">
    <property type="component" value="Unassembled WGS sequence"/>
</dbReference>
<dbReference type="STRING" id="1448321.A0A317UQB6"/>
<dbReference type="InterPro" id="IPR002575">
    <property type="entry name" value="Aminoglycoside_PTrfase"/>
</dbReference>
<protein>
    <submittedName>
        <fullName evidence="2">Phosphotransferase family protein</fullName>
    </submittedName>
</protein>
<dbReference type="VEuPathDB" id="FungiDB:BO70DRAFT_422949"/>
<gene>
    <name evidence="2" type="ORF">BO70DRAFT_422949</name>
</gene>
<dbReference type="AlphaFoldDB" id="A0A317UQB6"/>
<evidence type="ECO:0000259" key="1">
    <source>
        <dbReference type="Pfam" id="PF01636"/>
    </source>
</evidence>
<keyword evidence="2" id="KW-0808">Transferase</keyword>
<dbReference type="InterPro" id="IPR011009">
    <property type="entry name" value="Kinase-like_dom_sf"/>
</dbReference>
<keyword evidence="3" id="KW-1185">Reference proteome</keyword>
<comment type="caution">
    <text evidence="2">The sequence shown here is derived from an EMBL/GenBank/DDBJ whole genome shotgun (WGS) entry which is preliminary data.</text>
</comment>
<dbReference type="RefSeq" id="XP_025394149.1">
    <property type="nucleotide sequence ID" value="XM_025547574.1"/>
</dbReference>
<feature type="domain" description="Aminoglycoside phosphotransferase" evidence="1">
    <location>
        <begin position="52"/>
        <end position="306"/>
    </location>
</feature>
<dbReference type="EMBL" id="MSFL01000074">
    <property type="protein sequence ID" value="PWY63891.1"/>
    <property type="molecule type" value="Genomic_DNA"/>
</dbReference>
<dbReference type="PANTHER" id="PTHR36091:SF2">
    <property type="entry name" value="AMINOGLYCOSIDE PHOSPHOTRANSFERASE DOMAIN-CONTAINING PROTEIN"/>
    <property type="match status" value="1"/>
</dbReference>
<evidence type="ECO:0000313" key="3">
    <source>
        <dbReference type="Proteomes" id="UP000247233"/>
    </source>
</evidence>
<accession>A0A317UQB6</accession>
<evidence type="ECO:0000313" key="2">
    <source>
        <dbReference type="EMBL" id="PWY63891.1"/>
    </source>
</evidence>
<dbReference type="GO" id="GO:0005739">
    <property type="term" value="C:mitochondrion"/>
    <property type="evidence" value="ECO:0007669"/>
    <property type="project" value="UniProtKB-SubCell"/>
</dbReference>
<sequence length="479" mass="55061">MPHRDTDLFQYTSGRWLWDEEQQLRERFSPFNVPELQKIAAQSVGADTCTAITKLAEGSFNKTFRLQMDNGLSVIARIPHPIAGPKYYTTASEVATMEFARTILGIPTPQVYAWNANVNNPVGSEYIIMEEASGTKLDDIWEVISLEEKIEIMKDLVQLEKKMLQVPLNNYGSLYFASTNIKGATPVDICADVSSELKDKINRRFVIDPVAERHYWLKERAEMALDRGPWKQPQDYVLSLAHREEAWIQKYATPRPKDDALYLKVAPYLLPDAPAVVAPYIWHTDLHAGNIFVQKGKISSVIDWQGLWAAPLILQARHARLVDYDGEVILKAPANFKDLEPAEKTRIRGIMILRFDHGRIRCEPILFVGDTWDDDIIPLRESLIRLERSWNELGFNFPCPIHFTKDDLHIHAEESDGWNDVQEFWDSVAHIVSRDGWTPHHLYDDAISLFTELRDIGLKAMVGKERDAFEKQTQWVKKH</sequence>
<dbReference type="SUPFAM" id="SSF56112">
    <property type="entry name" value="Protein kinase-like (PK-like)"/>
    <property type="match status" value="1"/>
</dbReference>
<dbReference type="OrthoDB" id="2968323at2759"/>
<name>A0A317UQB6_9EURO</name>